<evidence type="ECO:0000256" key="2">
    <source>
        <dbReference type="ARBA" id="ARBA00022737"/>
    </source>
</evidence>
<dbReference type="InterPro" id="IPR025875">
    <property type="entry name" value="Leu-rich_rpt_4"/>
</dbReference>
<protein>
    <recommendedName>
        <fullName evidence="5">Leucine-rich repeat domain-containing protein</fullName>
    </recommendedName>
</protein>
<feature type="compositionally biased region" description="Polar residues" evidence="3">
    <location>
        <begin position="1"/>
        <end position="16"/>
    </location>
</feature>
<evidence type="ECO:0008006" key="5">
    <source>
        <dbReference type="Google" id="ProtNLM"/>
    </source>
</evidence>
<dbReference type="EMBL" id="UINC01122018">
    <property type="protein sequence ID" value="SVC97571.1"/>
    <property type="molecule type" value="Genomic_DNA"/>
</dbReference>
<dbReference type="SMART" id="SM00369">
    <property type="entry name" value="LRR_TYP"/>
    <property type="match status" value="3"/>
</dbReference>
<organism evidence="4">
    <name type="scientific">marine metagenome</name>
    <dbReference type="NCBI Taxonomy" id="408172"/>
    <lineage>
        <taxon>unclassified sequences</taxon>
        <taxon>metagenomes</taxon>
        <taxon>ecological metagenomes</taxon>
    </lineage>
</organism>
<keyword evidence="1" id="KW-0433">Leucine-rich repeat</keyword>
<dbReference type="Gene3D" id="3.80.10.10">
    <property type="entry name" value="Ribonuclease Inhibitor"/>
    <property type="match status" value="1"/>
</dbReference>
<dbReference type="PROSITE" id="PS51450">
    <property type="entry name" value="LRR"/>
    <property type="match status" value="5"/>
</dbReference>
<accession>A0A382RLT9</accession>
<dbReference type="AlphaFoldDB" id="A0A382RLT9"/>
<proteinExistence type="predicted"/>
<sequence length="255" mass="27863">PSSTPAGRETNNIQLKTESEPKSETRKPEPPKVVPNSPEAAAAIEAAIRKAVEKPAGELTQADLEKVVLLPLNLKEISDLSPLSKIAGLECLSVGGNKITNLSPLANLKKLKELFLSSNEISDLSPLAGLTKLEKLGLKSNPVTNLAPLAGLKELKYLTLRDNELSDLRPLLKLTKLIDLQIYRNKVSDLSPLAGMINLEMLRLQDNEIKNLKPLMGLKQLKRLGLRGNPDLTKAQIDQLQKALPNCKIDINQTK</sequence>
<reference evidence="4" key="1">
    <citation type="submission" date="2018-05" db="EMBL/GenBank/DDBJ databases">
        <authorList>
            <person name="Lanie J.A."/>
            <person name="Ng W.-L."/>
            <person name="Kazmierczak K.M."/>
            <person name="Andrzejewski T.M."/>
            <person name="Davidsen T.M."/>
            <person name="Wayne K.J."/>
            <person name="Tettelin H."/>
            <person name="Glass J.I."/>
            <person name="Rusch D."/>
            <person name="Podicherti R."/>
            <person name="Tsui H.-C.T."/>
            <person name="Winkler M.E."/>
        </authorList>
    </citation>
    <scope>NUCLEOTIDE SEQUENCE</scope>
</reference>
<gene>
    <name evidence="4" type="ORF">METZ01_LOCUS350425</name>
</gene>
<name>A0A382RLT9_9ZZZZ</name>
<feature type="compositionally biased region" description="Basic and acidic residues" evidence="3">
    <location>
        <begin position="17"/>
        <end position="30"/>
    </location>
</feature>
<dbReference type="PANTHER" id="PTHR46652:SF3">
    <property type="entry name" value="LEUCINE-RICH REPEAT-CONTAINING PROTEIN 9"/>
    <property type="match status" value="1"/>
</dbReference>
<dbReference type="InterPro" id="IPR001611">
    <property type="entry name" value="Leu-rich_rpt"/>
</dbReference>
<evidence type="ECO:0000256" key="1">
    <source>
        <dbReference type="ARBA" id="ARBA00022614"/>
    </source>
</evidence>
<dbReference type="SMART" id="SM00365">
    <property type="entry name" value="LRR_SD22"/>
    <property type="match status" value="6"/>
</dbReference>
<dbReference type="Pfam" id="PF12799">
    <property type="entry name" value="LRR_4"/>
    <property type="match status" value="2"/>
</dbReference>
<dbReference type="PANTHER" id="PTHR46652">
    <property type="entry name" value="LEUCINE-RICH REPEAT AND IQ DOMAIN-CONTAINING PROTEIN 1-RELATED"/>
    <property type="match status" value="1"/>
</dbReference>
<dbReference type="InterPro" id="IPR032675">
    <property type="entry name" value="LRR_dom_sf"/>
</dbReference>
<feature type="region of interest" description="Disordered" evidence="3">
    <location>
        <begin position="1"/>
        <end position="39"/>
    </location>
</feature>
<feature type="non-terminal residue" evidence="4">
    <location>
        <position position="1"/>
    </location>
</feature>
<dbReference type="SUPFAM" id="SSF52058">
    <property type="entry name" value="L domain-like"/>
    <property type="match status" value="1"/>
</dbReference>
<evidence type="ECO:0000313" key="4">
    <source>
        <dbReference type="EMBL" id="SVC97571.1"/>
    </source>
</evidence>
<evidence type="ECO:0000256" key="3">
    <source>
        <dbReference type="SAM" id="MobiDB-lite"/>
    </source>
</evidence>
<dbReference type="InterPro" id="IPR050836">
    <property type="entry name" value="SDS22/Internalin_LRR"/>
</dbReference>
<dbReference type="InterPro" id="IPR003591">
    <property type="entry name" value="Leu-rich_rpt_typical-subtyp"/>
</dbReference>
<keyword evidence="2" id="KW-0677">Repeat</keyword>